<evidence type="ECO:0000256" key="9">
    <source>
        <dbReference type="HAMAP-Rule" id="MF_01148"/>
    </source>
</evidence>
<keyword evidence="7 9" id="KW-0472">Membrane</keyword>
<evidence type="ECO:0000256" key="4">
    <source>
        <dbReference type="ARBA" id="ARBA00022679"/>
    </source>
</evidence>
<dbReference type="HAMAP" id="MF_01148">
    <property type="entry name" value="Lnt"/>
    <property type="match status" value="1"/>
</dbReference>
<name>A0AAE9K8B7_9LEPT</name>
<feature type="domain" description="CN hydrolase" evidence="10">
    <location>
        <begin position="236"/>
        <end position="538"/>
    </location>
</feature>
<dbReference type="Gene3D" id="3.60.110.10">
    <property type="entry name" value="Carbon-nitrogen hydrolase"/>
    <property type="match status" value="1"/>
</dbReference>
<dbReference type="RefSeq" id="WP_181756993.1">
    <property type="nucleotide sequence ID" value="NZ_CP091928.1"/>
</dbReference>
<evidence type="ECO:0000256" key="7">
    <source>
        <dbReference type="ARBA" id="ARBA00023136"/>
    </source>
</evidence>
<keyword evidence="3 9" id="KW-1003">Cell membrane</keyword>
<feature type="transmembrane region" description="Helical" evidence="9">
    <location>
        <begin position="128"/>
        <end position="152"/>
    </location>
</feature>
<feature type="transmembrane region" description="Helical" evidence="9">
    <location>
        <begin position="200"/>
        <end position="219"/>
    </location>
</feature>
<dbReference type="GO" id="GO:0005886">
    <property type="term" value="C:plasma membrane"/>
    <property type="evidence" value="ECO:0007669"/>
    <property type="project" value="UniProtKB-SubCell"/>
</dbReference>
<dbReference type="AlphaFoldDB" id="A0AAE9K8B7"/>
<evidence type="ECO:0000256" key="5">
    <source>
        <dbReference type="ARBA" id="ARBA00022692"/>
    </source>
</evidence>
<comment type="subcellular location">
    <subcellularLocation>
        <location evidence="1 9">Cell membrane</location>
        <topology evidence="1 9">Multi-pass membrane protein</topology>
    </subcellularLocation>
</comment>
<dbReference type="EC" id="2.3.1.269" evidence="9"/>
<evidence type="ECO:0000259" key="10">
    <source>
        <dbReference type="PROSITE" id="PS50263"/>
    </source>
</evidence>
<dbReference type="InterPro" id="IPR036526">
    <property type="entry name" value="C-N_Hydrolase_sf"/>
</dbReference>
<protein>
    <recommendedName>
        <fullName evidence="9">Apolipoprotein N-acyltransferase</fullName>
        <shortName evidence="9">ALP N-acyltransferase</shortName>
        <ecNumber evidence="9">2.3.1.269</ecNumber>
    </recommendedName>
</protein>
<keyword evidence="4 9" id="KW-0808">Transferase</keyword>
<dbReference type="GO" id="GO:0042158">
    <property type="term" value="P:lipoprotein biosynthetic process"/>
    <property type="evidence" value="ECO:0007669"/>
    <property type="project" value="UniProtKB-UniRule"/>
</dbReference>
<sequence length="576" mass="65618">MFYSFISKDSILYRLILCFGIGIGTLFGLSPFSFFSAGVIVSISCIFLFFSLNRTSIWKALLWLLVLSQIVNFSAFYWIPGAISRISGTNTFVSVLFFLLYGLISHLKFFPFYSLFRFSKIESISKTCILLVFPAAGTLSDMITFQIFPWYWGNLISGSIVFEQFASIFGVYGLSFLLLLISSTFIIFLNYYKHKSSKEFIISITSLVCITFVFGYGLYRIGYTNQSQNEVKTKDLSVLIVQPDTSPGTKILKADASYLSATMSKVFSLALPSSENSPSLIVIPESAIPFHGTIDSEENRKEKIYSPSMEGIVLYLSKHTGADILFNELNLNENKLKNQISLFKNLDGKTERYDKRRLLPFGEYLPMEKKFPFLRSIFQETSNYIPGEFPKLLIGNKIQNQKPILLTEISKLNEPETYRSEFSSIEKRTNKIRNLEYSYSILPLLCYEAMFTELVLDYFQNGQKPEVLINITNDSWFNSELEAYQHSGAVRLRAIETGLPLIRSAVSGISEVWDARGIPLIVPMGFHETGTRSFSIQLGAVEPTIYTRFGNSFLWIFCVLILISRLIFVLRIERKS</sequence>
<keyword evidence="8 9" id="KW-0012">Acyltransferase</keyword>
<feature type="transmembrane region" description="Helical" evidence="9">
    <location>
        <begin position="91"/>
        <end position="116"/>
    </location>
</feature>
<accession>A0AAE9K8B7</accession>
<dbReference type="CDD" id="cd07571">
    <property type="entry name" value="ALP_N-acyl_transferase"/>
    <property type="match status" value="1"/>
</dbReference>
<evidence type="ECO:0000256" key="8">
    <source>
        <dbReference type="ARBA" id="ARBA00023315"/>
    </source>
</evidence>
<keyword evidence="6 9" id="KW-1133">Transmembrane helix</keyword>
<dbReference type="Proteomes" id="UP000829829">
    <property type="component" value="Chromosome 1"/>
</dbReference>
<feature type="transmembrane region" description="Helical" evidence="9">
    <location>
        <begin position="35"/>
        <end position="53"/>
    </location>
</feature>
<evidence type="ECO:0000256" key="6">
    <source>
        <dbReference type="ARBA" id="ARBA00022989"/>
    </source>
</evidence>
<comment type="similarity">
    <text evidence="2 9">Belongs to the CN hydrolase family. Apolipoprotein N-acyltransferase subfamily.</text>
</comment>
<dbReference type="Pfam" id="PF00795">
    <property type="entry name" value="CN_hydrolase"/>
    <property type="match status" value="1"/>
</dbReference>
<keyword evidence="5 9" id="KW-0812">Transmembrane</keyword>
<dbReference type="InterPro" id="IPR045378">
    <property type="entry name" value="LNT_N"/>
</dbReference>
<feature type="transmembrane region" description="Helical" evidence="9">
    <location>
        <begin position="60"/>
        <end position="79"/>
    </location>
</feature>
<evidence type="ECO:0000256" key="2">
    <source>
        <dbReference type="ARBA" id="ARBA00010065"/>
    </source>
</evidence>
<dbReference type="EMBL" id="CP091957">
    <property type="protein sequence ID" value="UOG55756.1"/>
    <property type="molecule type" value="Genomic_DNA"/>
</dbReference>
<reference evidence="11" key="1">
    <citation type="submission" date="2022-02" db="EMBL/GenBank/DDBJ databases">
        <title>The genetically variable rfb locus in Leptospira is a mobile cassette and a molecular signature of serovar identity.</title>
        <authorList>
            <person name="Nieves C."/>
            <person name="Vincent A.T."/>
            <person name="Zarantonelli L."/>
            <person name="Picardeau M."/>
            <person name="Veyrier F.J."/>
            <person name="Buschiazzo A."/>
        </authorList>
    </citation>
    <scope>NUCLEOTIDE SEQUENCE</scope>
    <source>
        <strain evidence="11">IP1512017</strain>
    </source>
</reference>
<feature type="transmembrane region" description="Helical" evidence="9">
    <location>
        <begin position="12"/>
        <end position="29"/>
    </location>
</feature>
<dbReference type="SUPFAM" id="SSF56317">
    <property type="entry name" value="Carbon-nitrogen hydrolase"/>
    <property type="match status" value="1"/>
</dbReference>
<feature type="transmembrane region" description="Helical" evidence="9">
    <location>
        <begin position="553"/>
        <end position="572"/>
    </location>
</feature>
<evidence type="ECO:0000256" key="3">
    <source>
        <dbReference type="ARBA" id="ARBA00022475"/>
    </source>
</evidence>
<organism evidence="11 12">
    <name type="scientific">Leptospira noguchii</name>
    <dbReference type="NCBI Taxonomy" id="28182"/>
    <lineage>
        <taxon>Bacteria</taxon>
        <taxon>Pseudomonadati</taxon>
        <taxon>Spirochaetota</taxon>
        <taxon>Spirochaetia</taxon>
        <taxon>Leptospirales</taxon>
        <taxon>Leptospiraceae</taxon>
        <taxon>Leptospira</taxon>
    </lineage>
</organism>
<evidence type="ECO:0000256" key="1">
    <source>
        <dbReference type="ARBA" id="ARBA00004651"/>
    </source>
</evidence>
<evidence type="ECO:0000313" key="11">
    <source>
        <dbReference type="EMBL" id="UOG55756.1"/>
    </source>
</evidence>
<comment type="function">
    <text evidence="9">Catalyzes the phospholipid dependent N-acylation of the N-terminal cysteine of apolipoprotein, the last step in lipoprotein maturation.</text>
</comment>
<dbReference type="GO" id="GO:0016410">
    <property type="term" value="F:N-acyltransferase activity"/>
    <property type="evidence" value="ECO:0007669"/>
    <property type="project" value="UniProtKB-UniRule"/>
</dbReference>
<dbReference type="PROSITE" id="PS50263">
    <property type="entry name" value="CN_HYDROLASE"/>
    <property type="match status" value="1"/>
</dbReference>
<dbReference type="PANTHER" id="PTHR38686">
    <property type="entry name" value="APOLIPOPROTEIN N-ACYLTRANSFERASE"/>
    <property type="match status" value="1"/>
</dbReference>
<dbReference type="InterPro" id="IPR004563">
    <property type="entry name" value="Apolipo_AcylTrfase"/>
</dbReference>
<feature type="transmembrane region" description="Helical" evidence="9">
    <location>
        <begin position="164"/>
        <end position="188"/>
    </location>
</feature>
<dbReference type="InterPro" id="IPR003010">
    <property type="entry name" value="C-N_Hydrolase"/>
</dbReference>
<comment type="pathway">
    <text evidence="9">Protein modification; lipoprotein biosynthesis (N-acyl transfer).</text>
</comment>
<dbReference type="Pfam" id="PF20154">
    <property type="entry name" value="LNT_N"/>
    <property type="match status" value="1"/>
</dbReference>
<comment type="catalytic activity">
    <reaction evidence="9">
        <text>N-terminal S-1,2-diacyl-sn-glyceryl-L-cysteinyl-[lipoprotein] + a glycerophospholipid = N-acyl-S-1,2-diacyl-sn-glyceryl-L-cysteinyl-[lipoprotein] + a 2-acyl-sn-glycero-3-phospholipid + H(+)</text>
        <dbReference type="Rhea" id="RHEA:48228"/>
        <dbReference type="Rhea" id="RHEA-COMP:14681"/>
        <dbReference type="Rhea" id="RHEA-COMP:14684"/>
        <dbReference type="ChEBI" id="CHEBI:15378"/>
        <dbReference type="ChEBI" id="CHEBI:136912"/>
        <dbReference type="ChEBI" id="CHEBI:140656"/>
        <dbReference type="ChEBI" id="CHEBI:140657"/>
        <dbReference type="ChEBI" id="CHEBI:140660"/>
        <dbReference type="EC" id="2.3.1.269"/>
    </reaction>
</comment>
<evidence type="ECO:0000313" key="12">
    <source>
        <dbReference type="Proteomes" id="UP000829829"/>
    </source>
</evidence>
<dbReference type="PANTHER" id="PTHR38686:SF1">
    <property type="entry name" value="APOLIPOPROTEIN N-ACYLTRANSFERASE"/>
    <property type="match status" value="1"/>
</dbReference>
<gene>
    <name evidence="9" type="primary">lnt</name>
    <name evidence="11" type="ORF">MAL03_12845</name>
</gene>
<proteinExistence type="inferred from homology"/>